<comment type="caution">
    <text evidence="7">The sequence shown here is derived from an EMBL/GenBank/DDBJ whole genome shotgun (WGS) entry which is preliminary data.</text>
</comment>
<accession>A0ABS2ENR3</accession>
<dbReference type="EC" id="1.1.1.169" evidence="4"/>
<dbReference type="PANTHER" id="PTHR21708:SF26">
    <property type="entry name" value="2-DEHYDROPANTOATE 2-REDUCTASE"/>
    <property type="match status" value="1"/>
</dbReference>
<dbReference type="SUPFAM" id="SSF48179">
    <property type="entry name" value="6-phosphogluconate dehydrogenase C-terminal domain-like"/>
    <property type="match status" value="1"/>
</dbReference>
<dbReference type="Proteomes" id="UP000776629">
    <property type="component" value="Unassembled WGS sequence"/>
</dbReference>
<keyword evidence="3 4" id="KW-0560">Oxidoreductase</keyword>
<feature type="domain" description="Ketopantoate reductase C-terminal" evidence="6">
    <location>
        <begin position="186"/>
        <end position="306"/>
    </location>
</feature>
<dbReference type="InterPro" id="IPR008927">
    <property type="entry name" value="6-PGluconate_DH-like_C_sf"/>
</dbReference>
<name>A0ABS2ENR3_9LACO</name>
<dbReference type="SUPFAM" id="SSF51735">
    <property type="entry name" value="NAD(P)-binding Rossmann-fold domains"/>
    <property type="match status" value="1"/>
</dbReference>
<sequence>MKVLVAGAGGMGSRFALKLAQAGNEVVLAETWSKRLQSLQTDGLQADLDGQEVQLKLPAYAPEAVPRETDYDLVLFLTKSMQLADLVRILLPAFGPHTYALCLMNGIGHEQTLTKYLPRERVLLGNTMWTAQMTRPDHVHLADDGSCELGSLTDDPDQVKMAVTTVNVFSQAGLKAHLLEDPRYSVFRKGCVNGTLNTLCTLLECNVAEFGQTPLAHELVVKVVKEFAMVGEKEGLHLDVAEAVSHVEDCYSVIGEHYPSMYQDLVKNNRPTEVDYINGYVATHAKKYGLAAPLCELLTGEVHVKEQLQNAKNDV</sequence>
<evidence type="ECO:0000313" key="8">
    <source>
        <dbReference type="Proteomes" id="UP000776629"/>
    </source>
</evidence>
<keyword evidence="2 4" id="KW-0521">NADP</keyword>
<evidence type="ECO:0000313" key="7">
    <source>
        <dbReference type="EMBL" id="MBM6754000.1"/>
    </source>
</evidence>
<dbReference type="InterPro" id="IPR013752">
    <property type="entry name" value="KPA_reductase"/>
</dbReference>
<comment type="pathway">
    <text evidence="4">Cofactor biosynthesis; (R)-pantothenate biosynthesis; (R)-pantoate from 3-methyl-2-oxobutanoate: step 2/2.</text>
</comment>
<comment type="function">
    <text evidence="4">Catalyzes the NADPH-dependent reduction of ketopantoate into pantoic acid.</text>
</comment>
<reference evidence="7 8" key="1">
    <citation type="journal article" date="2021" name="Sci. Rep.">
        <title>The distribution of antibiotic resistance genes in chicken gut microbiota commensals.</title>
        <authorList>
            <person name="Juricova H."/>
            <person name="Matiasovicova J."/>
            <person name="Kubasova T."/>
            <person name="Cejkova D."/>
            <person name="Rychlik I."/>
        </authorList>
    </citation>
    <scope>NUCLEOTIDE SEQUENCE [LARGE SCALE GENOMIC DNA]</scope>
    <source>
        <strain evidence="7 8">An810</strain>
    </source>
</reference>
<dbReference type="Gene3D" id="3.40.50.720">
    <property type="entry name" value="NAD(P)-binding Rossmann-like Domain"/>
    <property type="match status" value="1"/>
</dbReference>
<dbReference type="InterPro" id="IPR013332">
    <property type="entry name" value="KPR_N"/>
</dbReference>
<dbReference type="RefSeq" id="WP_204776379.1">
    <property type="nucleotide sequence ID" value="NZ_JACJJQ010000015.1"/>
</dbReference>
<dbReference type="NCBIfam" id="TIGR00745">
    <property type="entry name" value="apbA_panE"/>
    <property type="match status" value="1"/>
</dbReference>
<proteinExistence type="inferred from homology"/>
<dbReference type="InterPro" id="IPR036291">
    <property type="entry name" value="NAD(P)-bd_dom_sf"/>
</dbReference>
<dbReference type="Pfam" id="PF08546">
    <property type="entry name" value="ApbA_C"/>
    <property type="match status" value="1"/>
</dbReference>
<organism evidence="7 8">
    <name type="scientific">Limosilactobacillus alvi</name>
    <dbReference type="NCBI Taxonomy" id="990412"/>
    <lineage>
        <taxon>Bacteria</taxon>
        <taxon>Bacillati</taxon>
        <taxon>Bacillota</taxon>
        <taxon>Bacilli</taxon>
        <taxon>Lactobacillales</taxon>
        <taxon>Lactobacillaceae</taxon>
        <taxon>Limosilactobacillus</taxon>
    </lineage>
</organism>
<comment type="similarity">
    <text evidence="1 4">Belongs to the ketopantoate reductase family.</text>
</comment>
<dbReference type="Pfam" id="PF02558">
    <property type="entry name" value="ApbA"/>
    <property type="match status" value="1"/>
</dbReference>
<evidence type="ECO:0000256" key="4">
    <source>
        <dbReference type="RuleBase" id="RU362068"/>
    </source>
</evidence>
<dbReference type="InterPro" id="IPR003710">
    <property type="entry name" value="ApbA"/>
</dbReference>
<dbReference type="Gene3D" id="1.10.1040.10">
    <property type="entry name" value="N-(1-d-carboxylethyl)-l-norvaline Dehydrogenase, domain 2"/>
    <property type="match status" value="1"/>
</dbReference>
<keyword evidence="4" id="KW-0566">Pantothenate biosynthesis</keyword>
<dbReference type="EMBL" id="JACJJQ010000015">
    <property type="protein sequence ID" value="MBM6754000.1"/>
    <property type="molecule type" value="Genomic_DNA"/>
</dbReference>
<feature type="domain" description="Ketopantoate reductase N-terminal" evidence="5">
    <location>
        <begin position="3"/>
        <end position="152"/>
    </location>
</feature>
<keyword evidence="8" id="KW-1185">Reference proteome</keyword>
<protein>
    <recommendedName>
        <fullName evidence="4">2-dehydropantoate 2-reductase</fullName>
        <ecNumber evidence="4">1.1.1.169</ecNumber>
    </recommendedName>
    <alternativeName>
        <fullName evidence="4">Ketopantoate reductase</fullName>
    </alternativeName>
</protein>
<evidence type="ECO:0000256" key="1">
    <source>
        <dbReference type="ARBA" id="ARBA00007870"/>
    </source>
</evidence>
<evidence type="ECO:0000256" key="3">
    <source>
        <dbReference type="ARBA" id="ARBA00023002"/>
    </source>
</evidence>
<dbReference type="InterPro" id="IPR013328">
    <property type="entry name" value="6PGD_dom2"/>
</dbReference>
<evidence type="ECO:0000256" key="2">
    <source>
        <dbReference type="ARBA" id="ARBA00022857"/>
    </source>
</evidence>
<gene>
    <name evidence="7" type="ORF">H5993_04390</name>
</gene>
<dbReference type="InterPro" id="IPR051402">
    <property type="entry name" value="KPR-Related"/>
</dbReference>
<dbReference type="PANTHER" id="PTHR21708">
    <property type="entry name" value="PROBABLE 2-DEHYDROPANTOATE 2-REDUCTASE"/>
    <property type="match status" value="1"/>
</dbReference>
<evidence type="ECO:0000259" key="6">
    <source>
        <dbReference type="Pfam" id="PF08546"/>
    </source>
</evidence>
<comment type="catalytic activity">
    <reaction evidence="4">
        <text>(R)-pantoate + NADP(+) = 2-dehydropantoate + NADPH + H(+)</text>
        <dbReference type="Rhea" id="RHEA:16233"/>
        <dbReference type="ChEBI" id="CHEBI:11561"/>
        <dbReference type="ChEBI" id="CHEBI:15378"/>
        <dbReference type="ChEBI" id="CHEBI:15980"/>
        <dbReference type="ChEBI" id="CHEBI:57783"/>
        <dbReference type="ChEBI" id="CHEBI:58349"/>
        <dbReference type="EC" id="1.1.1.169"/>
    </reaction>
</comment>
<evidence type="ECO:0000259" key="5">
    <source>
        <dbReference type="Pfam" id="PF02558"/>
    </source>
</evidence>